<reference evidence="2" key="1">
    <citation type="submission" date="2017-02" db="EMBL/GenBank/DDBJ databases">
        <authorList>
            <person name="Varghese N."/>
            <person name="Submissions S."/>
        </authorList>
    </citation>
    <scope>NUCLEOTIDE SEQUENCE [LARGE SCALE GENOMIC DNA]</scope>
    <source>
        <strain evidence="2">DSM 16521</strain>
    </source>
</reference>
<dbReference type="CDD" id="cd19067">
    <property type="entry name" value="PfuEndoQ-like"/>
    <property type="match status" value="1"/>
</dbReference>
<name>A0A1T4NJH6_9FIRM</name>
<dbReference type="InterPro" id="IPR010994">
    <property type="entry name" value="RuvA_2-like"/>
</dbReference>
<organism evidence="1 2">
    <name type="scientific">Carboxydocella sporoproducens DSM 16521</name>
    <dbReference type="NCBI Taxonomy" id="1121270"/>
    <lineage>
        <taxon>Bacteria</taxon>
        <taxon>Bacillati</taxon>
        <taxon>Bacillota</taxon>
        <taxon>Clostridia</taxon>
        <taxon>Eubacteriales</taxon>
        <taxon>Clostridiales Family XVI. Incertae Sedis</taxon>
        <taxon>Carboxydocella</taxon>
    </lineage>
</organism>
<dbReference type="PANTHER" id="PTHR40084:SF1">
    <property type="entry name" value="PHOSPHOTRANSFERASE"/>
    <property type="match status" value="1"/>
</dbReference>
<dbReference type="InterPro" id="IPR016195">
    <property type="entry name" value="Pol/histidinol_Pase-like"/>
</dbReference>
<dbReference type="SUPFAM" id="SSF47781">
    <property type="entry name" value="RuvA domain 2-like"/>
    <property type="match status" value="1"/>
</dbReference>
<protein>
    <submittedName>
        <fullName evidence="1">TIGR00375 family protein</fullName>
    </submittedName>
</protein>
<dbReference type="Pfam" id="PF13263">
    <property type="entry name" value="PHP_C"/>
    <property type="match status" value="1"/>
</dbReference>
<dbReference type="AlphaFoldDB" id="A0A1T4NJH6"/>
<sequence>MRSFYADLHIHLGATTAGRPVKITASRRLTLPAVLAEAAYRKGLDIVGIIDAQAPGVLADLKEMIAAGDLQPLPEGGLLYRQRTLLVPGAEVESREGAHFLAYFPGLEEMEQFSTWLAGFMRNLHLSSQRAHLSLSQILQQTLELGGLLAPAHAFTPHKGLYGCACASLGELLTPAEQQEIRVLELGLSADTAMAERLAELARVAFLSNSDAHSLEKIGREYNELLLAELNWREMLKAFYHQDGRRIIANWGLDPRLGKYHRSACADCGWTAGEEKPPVTFCPACGSKQLITGVLDRLVAITTEPAVGGKHPPYYYQVPLQFLPGIGKKTLERLLSQFGTEMAILHQVPAEDLIRTAGEKIAALILACRQGQVKIQAGGGGTYGRILQG</sequence>
<dbReference type="Proteomes" id="UP000189933">
    <property type="component" value="Unassembled WGS sequence"/>
</dbReference>
<dbReference type="SUPFAM" id="SSF89550">
    <property type="entry name" value="PHP domain-like"/>
    <property type="match status" value="1"/>
</dbReference>
<gene>
    <name evidence="1" type="ORF">SAMN02745885_00936</name>
</gene>
<dbReference type="EMBL" id="FUXM01000007">
    <property type="protein sequence ID" value="SJZ79419.1"/>
    <property type="molecule type" value="Genomic_DNA"/>
</dbReference>
<evidence type="ECO:0000313" key="1">
    <source>
        <dbReference type="EMBL" id="SJZ79419.1"/>
    </source>
</evidence>
<dbReference type="Gene3D" id="3.20.20.140">
    <property type="entry name" value="Metal-dependent hydrolases"/>
    <property type="match status" value="1"/>
</dbReference>
<proteinExistence type="predicted"/>
<dbReference type="PANTHER" id="PTHR40084">
    <property type="entry name" value="PHOSPHOHYDROLASE, PHP FAMILY"/>
    <property type="match status" value="1"/>
</dbReference>
<accession>A0A1T4NJH6</accession>
<dbReference type="OrthoDB" id="9810135at2"/>
<evidence type="ECO:0000313" key="2">
    <source>
        <dbReference type="Proteomes" id="UP000189933"/>
    </source>
</evidence>
<keyword evidence="2" id="KW-1185">Reference proteome</keyword>
<dbReference type="RefSeq" id="WP_078665029.1">
    <property type="nucleotide sequence ID" value="NZ_FUXM01000007.1"/>
</dbReference>